<proteinExistence type="predicted"/>
<evidence type="ECO:0000313" key="2">
    <source>
        <dbReference type="EMBL" id="SHF80748.1"/>
    </source>
</evidence>
<dbReference type="EMBL" id="FQUO01000012">
    <property type="protein sequence ID" value="SHF80748.1"/>
    <property type="molecule type" value="Genomic_DNA"/>
</dbReference>
<feature type="transmembrane region" description="Helical" evidence="1">
    <location>
        <begin position="47"/>
        <end position="71"/>
    </location>
</feature>
<keyword evidence="3" id="KW-1185">Reference proteome</keyword>
<protein>
    <submittedName>
        <fullName evidence="2">Uncharacterized protein</fullName>
    </submittedName>
</protein>
<sequence>MASLMWRVPRNSCIGNYISYTGRLATGLWRLSLHPIKENVMRHGKQTWMICLMMALLLVTLLPVGIAIHAYKQPVVKTGIAGGEVANSPMPAEKGNISFDFPFVPLLN</sequence>
<evidence type="ECO:0000313" key="3">
    <source>
        <dbReference type="Proteomes" id="UP000184368"/>
    </source>
</evidence>
<organism evidence="2 3">
    <name type="scientific">Cnuella takakiae</name>
    <dbReference type="NCBI Taxonomy" id="1302690"/>
    <lineage>
        <taxon>Bacteria</taxon>
        <taxon>Pseudomonadati</taxon>
        <taxon>Bacteroidota</taxon>
        <taxon>Chitinophagia</taxon>
        <taxon>Chitinophagales</taxon>
        <taxon>Chitinophagaceae</taxon>
        <taxon>Cnuella</taxon>
    </lineage>
</organism>
<name>A0A1M5EN80_9BACT</name>
<dbReference type="Proteomes" id="UP000184368">
    <property type="component" value="Unassembled WGS sequence"/>
</dbReference>
<gene>
    <name evidence="2" type="ORF">SAMN05444008_112116</name>
</gene>
<keyword evidence="1" id="KW-0472">Membrane</keyword>
<keyword evidence="1" id="KW-1133">Transmembrane helix</keyword>
<accession>A0A1M5EN80</accession>
<reference evidence="2 3" key="1">
    <citation type="submission" date="2016-11" db="EMBL/GenBank/DDBJ databases">
        <authorList>
            <person name="Jaros S."/>
            <person name="Januszkiewicz K."/>
            <person name="Wedrychowicz H."/>
        </authorList>
    </citation>
    <scope>NUCLEOTIDE SEQUENCE [LARGE SCALE GENOMIC DNA]</scope>
    <source>
        <strain evidence="2 3">DSM 26897</strain>
    </source>
</reference>
<evidence type="ECO:0000256" key="1">
    <source>
        <dbReference type="SAM" id="Phobius"/>
    </source>
</evidence>
<dbReference type="STRING" id="1302690.BUE76_04485"/>
<keyword evidence="1" id="KW-0812">Transmembrane</keyword>
<dbReference type="AlphaFoldDB" id="A0A1M5EN80"/>